<evidence type="ECO:0000313" key="3">
    <source>
        <dbReference type="Proteomes" id="UP000789508"/>
    </source>
</evidence>
<sequence>MKNDLATKAESEHKDFDVIIVVGQDPNIERFSACSKTLRERSIYFHTALSSRWAKKEKDIYLLEKPNLSPEVFRLILEFLVDRKVKLSSYNGKMVDLLLAVEELMLGDLRSVLQHQTITGTHKTRWISENCPDLLRIVVEFESLKELRHAVIGWICENPSWLYDSHNFATLEKSVILEAIKNERDYLDNILIWDILLRWNIARNNTISLDTSTWSVVVFEVLKKNLKEFLPYIRFDLISRNDFHKRILPFRKIISRKITDQALSYYLEDTAQYPPKTTLDDSVIINHIHAATISKWIMGKNIESTKPLKNESQFKSRFTKRYEFELLYRAGRDGFSGNAYHKHCDDRGKNLVVAKIANSQII</sequence>
<dbReference type="OrthoDB" id="298084at2759"/>
<dbReference type="EMBL" id="CAJVPS010024039">
    <property type="protein sequence ID" value="CAG8715189.1"/>
    <property type="molecule type" value="Genomic_DNA"/>
</dbReference>
<dbReference type="Proteomes" id="UP000789508">
    <property type="component" value="Unassembled WGS sequence"/>
</dbReference>
<reference evidence="2" key="1">
    <citation type="submission" date="2021-06" db="EMBL/GenBank/DDBJ databases">
        <authorList>
            <person name="Kallberg Y."/>
            <person name="Tangrot J."/>
            <person name="Rosling A."/>
        </authorList>
    </citation>
    <scope>NUCLEOTIDE SEQUENCE</scope>
    <source>
        <strain evidence="2">FL130A</strain>
    </source>
</reference>
<name>A0A9N9I185_9GLOM</name>
<dbReference type="InterPro" id="IPR000210">
    <property type="entry name" value="BTB/POZ_dom"/>
</dbReference>
<dbReference type="InterPro" id="IPR011333">
    <property type="entry name" value="SKP1/BTB/POZ_sf"/>
</dbReference>
<protein>
    <submittedName>
        <fullName evidence="2">14516_t:CDS:1</fullName>
    </submittedName>
</protein>
<feature type="domain" description="BTB" evidence="1">
    <location>
        <begin position="16"/>
        <end position="89"/>
    </location>
</feature>
<dbReference type="AlphaFoldDB" id="A0A9N9I185"/>
<feature type="non-terminal residue" evidence="2">
    <location>
        <position position="362"/>
    </location>
</feature>
<dbReference type="PROSITE" id="PS50097">
    <property type="entry name" value="BTB"/>
    <property type="match status" value="1"/>
</dbReference>
<dbReference type="Gene3D" id="3.30.710.10">
    <property type="entry name" value="Potassium Channel Kv1.1, Chain A"/>
    <property type="match status" value="1"/>
</dbReference>
<gene>
    <name evidence="2" type="ORF">ALEPTO_LOCUS12044</name>
</gene>
<evidence type="ECO:0000313" key="2">
    <source>
        <dbReference type="EMBL" id="CAG8715189.1"/>
    </source>
</evidence>
<comment type="caution">
    <text evidence="2">The sequence shown here is derived from an EMBL/GenBank/DDBJ whole genome shotgun (WGS) entry which is preliminary data.</text>
</comment>
<dbReference type="Pfam" id="PF00651">
    <property type="entry name" value="BTB"/>
    <property type="match status" value="1"/>
</dbReference>
<accession>A0A9N9I185</accession>
<dbReference type="SUPFAM" id="SSF54695">
    <property type="entry name" value="POZ domain"/>
    <property type="match status" value="1"/>
</dbReference>
<organism evidence="2 3">
    <name type="scientific">Ambispora leptoticha</name>
    <dbReference type="NCBI Taxonomy" id="144679"/>
    <lineage>
        <taxon>Eukaryota</taxon>
        <taxon>Fungi</taxon>
        <taxon>Fungi incertae sedis</taxon>
        <taxon>Mucoromycota</taxon>
        <taxon>Glomeromycotina</taxon>
        <taxon>Glomeromycetes</taxon>
        <taxon>Archaeosporales</taxon>
        <taxon>Ambisporaceae</taxon>
        <taxon>Ambispora</taxon>
    </lineage>
</organism>
<dbReference type="CDD" id="cd18186">
    <property type="entry name" value="BTB_POZ_ZBTB_KLHL-like"/>
    <property type="match status" value="1"/>
</dbReference>
<proteinExistence type="predicted"/>
<keyword evidence="3" id="KW-1185">Reference proteome</keyword>
<dbReference type="SMART" id="SM00225">
    <property type="entry name" value="BTB"/>
    <property type="match status" value="1"/>
</dbReference>
<evidence type="ECO:0000259" key="1">
    <source>
        <dbReference type="PROSITE" id="PS50097"/>
    </source>
</evidence>